<dbReference type="OMA" id="CTFAGIN"/>
<keyword evidence="2" id="KW-1185">Reference proteome</keyword>
<dbReference type="EMBL" id="KQ964422">
    <property type="protein sequence ID" value="KXN74542.1"/>
    <property type="molecule type" value="Genomic_DNA"/>
</dbReference>
<accession>A0A137PHT1</accession>
<dbReference type="PANTHER" id="PTHR28177:SF1">
    <property type="entry name" value="ALTERED INHERITANCE OF MITOCHONDRIA PROTEIN 19, MITOCHONDRIAL"/>
    <property type="match status" value="1"/>
</dbReference>
<gene>
    <name evidence="1" type="ORF">CONCODRAFT_67405</name>
</gene>
<dbReference type="GO" id="GO:0005739">
    <property type="term" value="C:mitochondrion"/>
    <property type="evidence" value="ECO:0007669"/>
    <property type="project" value="TreeGrafter"/>
</dbReference>
<sequence>MTEILGNKGTPPKSVLDKIAETPYPALITSLACFAATPFATYRGAAIIAGMPSRFQTVGFGSIFAGVGYISSTGDVYNSTGIATAWSLTYCILNLKQTVFTSPRHILPMALTSTVVTQGIIYGQRYYRDYFGLE</sequence>
<proteinExistence type="predicted"/>
<evidence type="ECO:0000313" key="2">
    <source>
        <dbReference type="Proteomes" id="UP000070444"/>
    </source>
</evidence>
<organism evidence="1 2">
    <name type="scientific">Conidiobolus coronatus (strain ATCC 28846 / CBS 209.66 / NRRL 28638)</name>
    <name type="common">Delacroixia coronata</name>
    <dbReference type="NCBI Taxonomy" id="796925"/>
    <lineage>
        <taxon>Eukaryota</taxon>
        <taxon>Fungi</taxon>
        <taxon>Fungi incertae sedis</taxon>
        <taxon>Zoopagomycota</taxon>
        <taxon>Entomophthoromycotina</taxon>
        <taxon>Entomophthoromycetes</taxon>
        <taxon>Entomophthorales</taxon>
        <taxon>Ancylistaceae</taxon>
        <taxon>Conidiobolus</taxon>
    </lineage>
</organism>
<dbReference type="Pfam" id="PF10315">
    <property type="entry name" value="Aim19"/>
    <property type="match status" value="1"/>
</dbReference>
<protein>
    <submittedName>
        <fullName evidence="1">Uncharacterized protein</fullName>
    </submittedName>
</protein>
<dbReference type="Proteomes" id="UP000070444">
    <property type="component" value="Unassembled WGS sequence"/>
</dbReference>
<dbReference type="OrthoDB" id="5554402at2759"/>
<reference evidence="1 2" key="1">
    <citation type="journal article" date="2015" name="Genome Biol. Evol.">
        <title>Phylogenomic analyses indicate that early fungi evolved digesting cell walls of algal ancestors of land plants.</title>
        <authorList>
            <person name="Chang Y."/>
            <person name="Wang S."/>
            <person name="Sekimoto S."/>
            <person name="Aerts A.L."/>
            <person name="Choi C."/>
            <person name="Clum A."/>
            <person name="LaButti K.M."/>
            <person name="Lindquist E.A."/>
            <person name="Yee Ngan C."/>
            <person name="Ohm R.A."/>
            <person name="Salamov A.A."/>
            <person name="Grigoriev I.V."/>
            <person name="Spatafora J.W."/>
            <person name="Berbee M.L."/>
        </authorList>
    </citation>
    <scope>NUCLEOTIDE SEQUENCE [LARGE SCALE GENOMIC DNA]</scope>
    <source>
        <strain evidence="1 2">NRRL 28638</strain>
    </source>
</reference>
<evidence type="ECO:0000313" key="1">
    <source>
        <dbReference type="EMBL" id="KXN74542.1"/>
    </source>
</evidence>
<dbReference type="AlphaFoldDB" id="A0A137PHT1"/>
<dbReference type="InterPro" id="IPR019419">
    <property type="entry name" value="AIM19"/>
</dbReference>
<name>A0A137PHT1_CONC2</name>
<dbReference type="PANTHER" id="PTHR28177">
    <property type="entry name" value="ALTERED INHERITANCE OF MITOCHONDRIA PROTEIN 19, MITOCHONDRIAL"/>
    <property type="match status" value="1"/>
</dbReference>